<evidence type="ECO:0000313" key="2">
    <source>
        <dbReference type="EMBL" id="MDX8416002.1"/>
    </source>
</evidence>
<protein>
    <submittedName>
        <fullName evidence="2">Uncharacterized protein</fullName>
    </submittedName>
</protein>
<proteinExistence type="predicted"/>
<dbReference type="RefSeq" id="WP_370397456.1">
    <property type="nucleotide sequence ID" value="NZ_JALBUT010000008.1"/>
</dbReference>
<reference evidence="2 3" key="1">
    <citation type="submission" date="2022-03" db="EMBL/GenBank/DDBJ databases">
        <title>Novel taxa within the pig intestine.</title>
        <authorList>
            <person name="Wylensek D."/>
            <person name="Bishof K."/>
            <person name="Afrizal A."/>
            <person name="Clavel T."/>
        </authorList>
    </citation>
    <scope>NUCLEOTIDE SEQUENCE [LARGE SCALE GENOMIC DNA]</scope>
    <source>
        <strain evidence="2 3">CLA-KB-P66</strain>
    </source>
</reference>
<evidence type="ECO:0000256" key="1">
    <source>
        <dbReference type="SAM" id="Phobius"/>
    </source>
</evidence>
<keyword evidence="1" id="KW-1133">Transmembrane helix</keyword>
<feature type="transmembrane region" description="Helical" evidence="1">
    <location>
        <begin position="136"/>
        <end position="159"/>
    </location>
</feature>
<feature type="transmembrane region" description="Helical" evidence="1">
    <location>
        <begin position="51"/>
        <end position="69"/>
    </location>
</feature>
<comment type="caution">
    <text evidence="2">The sequence shown here is derived from an EMBL/GenBank/DDBJ whole genome shotgun (WGS) entry which is preliminary data.</text>
</comment>
<gene>
    <name evidence="2" type="ORF">MOX91_07420</name>
</gene>
<feature type="transmembrane region" description="Helical" evidence="1">
    <location>
        <begin position="12"/>
        <end position="39"/>
    </location>
</feature>
<evidence type="ECO:0000313" key="3">
    <source>
        <dbReference type="Proteomes" id="UP001275932"/>
    </source>
</evidence>
<organism evidence="2 3">
    <name type="scientific">Intestinicryptomonas porci</name>
    <dbReference type="NCBI Taxonomy" id="2926320"/>
    <lineage>
        <taxon>Bacteria</taxon>
        <taxon>Pseudomonadati</taxon>
        <taxon>Verrucomicrobiota</taxon>
        <taxon>Opitutia</taxon>
        <taxon>Opitutales</taxon>
        <taxon>Intestinicryptomonaceae</taxon>
        <taxon>Intestinicryptomonas</taxon>
    </lineage>
</organism>
<dbReference type="Proteomes" id="UP001275932">
    <property type="component" value="Unassembled WGS sequence"/>
</dbReference>
<dbReference type="EMBL" id="JALBUT010000008">
    <property type="protein sequence ID" value="MDX8416002.1"/>
    <property type="molecule type" value="Genomic_DNA"/>
</dbReference>
<feature type="transmembrane region" description="Helical" evidence="1">
    <location>
        <begin position="106"/>
        <end position="130"/>
    </location>
</feature>
<keyword evidence="1" id="KW-0812">Transmembrane</keyword>
<name>A0ABU4WHG6_9BACT</name>
<keyword evidence="1" id="KW-0472">Membrane</keyword>
<sequence>MTLFKDMDARFFIVFGVNSALFFLMGILGDILSAVGAYIYIPAFLIVSSSLFLKFFQAMFMAVFFGFLFEAQTPLDNALTPALFVTASFVVYGLRAKFRSLDSFGITWLTWSVNMSMYLLSVLFIFPIGVSGAWAYFLRVVFDAVFSSLVAALFSAYVVNLNKSVAYLLGVSLNVGDNA</sequence>
<feature type="transmembrane region" description="Helical" evidence="1">
    <location>
        <begin position="75"/>
        <end position="94"/>
    </location>
</feature>
<keyword evidence="3" id="KW-1185">Reference proteome</keyword>
<accession>A0ABU4WHG6</accession>